<keyword evidence="1" id="KW-0175">Coiled coil</keyword>
<reference evidence="2 3" key="1">
    <citation type="submission" date="2018-08" db="EMBL/GenBank/DDBJ databases">
        <title>Form III RuBisCO-mediated autotrophy in Thermodesulfobium bacteria.</title>
        <authorList>
            <person name="Toshchakov S.V."/>
            <person name="Kublanov I.V."/>
            <person name="Frolov E."/>
            <person name="Bonch-Osmolovskaya E.A."/>
            <person name="Tourova T.P."/>
            <person name="Chernych N.A."/>
            <person name="Lebedinsky A.V."/>
        </authorList>
    </citation>
    <scope>NUCLEOTIDE SEQUENCE [LARGE SCALE GENOMIC DNA]</scope>
    <source>
        <strain evidence="2 3">SR</strain>
    </source>
</reference>
<evidence type="ECO:0000256" key="1">
    <source>
        <dbReference type="SAM" id="Coils"/>
    </source>
</evidence>
<dbReference type="AlphaFoldDB" id="A0A3D8P6F9"/>
<dbReference type="EMBL" id="QSLN01000003">
    <property type="protein sequence ID" value="RDV84077.1"/>
    <property type="molecule type" value="Genomic_DNA"/>
</dbReference>
<keyword evidence="3" id="KW-1185">Reference proteome</keyword>
<protein>
    <submittedName>
        <fullName evidence="2">Uncharacterized protein</fullName>
    </submittedName>
</protein>
<proteinExistence type="predicted"/>
<feature type="coiled-coil region" evidence="1">
    <location>
        <begin position="16"/>
        <end position="43"/>
    </location>
</feature>
<sequence>MLKSLVQDAIYLPEELEKVLKELGEVKSRLAELEERKKARELEALKQVANGDHKNETQRKAAILAFLASDPEYQEALAGEKYGKAKAAELEAKLEVLRYRMKLTRELIRLAAAAIEGNHKEALESLEMGYVESRVESGQEKQERTESSPQLPDYISIQGTVVEAAMGKKAVKAVIETPHGSRQVVYARHEFAEKLKPGKKVRIKARRLKDKEGEFLAEAIA</sequence>
<evidence type="ECO:0000313" key="2">
    <source>
        <dbReference type="EMBL" id="RDV84077.1"/>
    </source>
</evidence>
<name>A0A3D8P6F9_9THEO</name>
<accession>A0A3D8P6F9</accession>
<evidence type="ECO:0000313" key="3">
    <source>
        <dbReference type="Proteomes" id="UP000256329"/>
    </source>
</evidence>
<comment type="caution">
    <text evidence="2">The sequence shown here is derived from an EMBL/GenBank/DDBJ whole genome shotgun (WGS) entry which is preliminary data.</text>
</comment>
<dbReference type="Proteomes" id="UP000256329">
    <property type="component" value="Unassembled WGS sequence"/>
</dbReference>
<organism evidence="2 3">
    <name type="scientific">Ammonifex thiophilus</name>
    <dbReference type="NCBI Taxonomy" id="444093"/>
    <lineage>
        <taxon>Bacteria</taxon>
        <taxon>Bacillati</taxon>
        <taxon>Bacillota</taxon>
        <taxon>Clostridia</taxon>
        <taxon>Thermoanaerobacterales</taxon>
        <taxon>Thermoanaerobacteraceae</taxon>
        <taxon>Ammonifex</taxon>
    </lineage>
</organism>
<gene>
    <name evidence="2" type="ORF">DXX99_03550</name>
</gene>
<dbReference type="OrthoDB" id="1728802at2"/>